<comment type="caution">
    <text evidence="3">The sequence shown here is derived from an EMBL/GenBank/DDBJ whole genome shotgun (WGS) entry which is preliminary data.</text>
</comment>
<dbReference type="OrthoDB" id="283083at2"/>
<evidence type="ECO:0000256" key="2">
    <source>
        <dbReference type="SAM" id="Phobius"/>
    </source>
</evidence>
<organism evidence="3 4">
    <name type="scientific">Photobacterium frigidiphilum</name>
    <dbReference type="NCBI Taxonomy" id="264736"/>
    <lineage>
        <taxon>Bacteria</taxon>
        <taxon>Pseudomonadati</taxon>
        <taxon>Pseudomonadota</taxon>
        <taxon>Gammaproteobacteria</taxon>
        <taxon>Vibrionales</taxon>
        <taxon>Vibrionaceae</taxon>
        <taxon>Photobacterium</taxon>
    </lineage>
</organism>
<keyword evidence="2" id="KW-0812">Transmembrane</keyword>
<evidence type="ECO:0000256" key="1">
    <source>
        <dbReference type="SAM" id="MobiDB-lite"/>
    </source>
</evidence>
<dbReference type="EMBL" id="PYMJ01000022">
    <property type="protein sequence ID" value="PSU46326.1"/>
    <property type="molecule type" value="Genomic_DNA"/>
</dbReference>
<feature type="compositionally biased region" description="Polar residues" evidence="1">
    <location>
        <begin position="173"/>
        <end position="190"/>
    </location>
</feature>
<dbReference type="Pfam" id="PF14316">
    <property type="entry name" value="DUF4381"/>
    <property type="match status" value="1"/>
</dbReference>
<feature type="region of interest" description="Disordered" evidence="1">
    <location>
        <begin position="170"/>
        <end position="190"/>
    </location>
</feature>
<dbReference type="InterPro" id="IPR025489">
    <property type="entry name" value="DUF4381"/>
</dbReference>
<dbReference type="Proteomes" id="UP000240987">
    <property type="component" value="Unassembled WGS sequence"/>
</dbReference>
<evidence type="ECO:0000313" key="3">
    <source>
        <dbReference type="EMBL" id="PSU46326.1"/>
    </source>
</evidence>
<sequence>MADPTIPMNKATTTLPLADVHLQDIPGTWPLAWGWWLCIIIGVTALSYLSSLLFRKIKQHRASKQAQHEAKQQLKAMAQTTQLGDINELLRKAALSYFPRQQVAGLTGQRWLSFLDQQLPPKQQGFLAYSDVWQQGLFSPNGLSEDELMQCKKLASNWITCALPPKPNKHVTDNVSVDNTSASKQEQQDV</sequence>
<dbReference type="RefSeq" id="WP_107244109.1">
    <property type="nucleotide sequence ID" value="NZ_PYMJ01000022.1"/>
</dbReference>
<name>A0A2T3JBS6_9GAMM</name>
<accession>A0A2T3JBS6</accession>
<proteinExistence type="predicted"/>
<keyword evidence="2" id="KW-1133">Transmembrane helix</keyword>
<feature type="transmembrane region" description="Helical" evidence="2">
    <location>
        <begin position="33"/>
        <end position="54"/>
    </location>
</feature>
<evidence type="ECO:0000313" key="4">
    <source>
        <dbReference type="Proteomes" id="UP000240987"/>
    </source>
</evidence>
<gene>
    <name evidence="3" type="ORF">C9J12_18780</name>
</gene>
<keyword evidence="2" id="KW-0472">Membrane</keyword>
<protein>
    <submittedName>
        <fullName evidence="3">DUF4381 domain-containing protein</fullName>
    </submittedName>
</protein>
<reference evidence="3 4" key="1">
    <citation type="submission" date="2018-01" db="EMBL/GenBank/DDBJ databases">
        <title>Whole genome sequencing of Histamine producing bacteria.</title>
        <authorList>
            <person name="Butler K."/>
        </authorList>
    </citation>
    <scope>NUCLEOTIDE SEQUENCE [LARGE SCALE GENOMIC DNA]</scope>
    <source>
        <strain evidence="3 4">JCM 12947</strain>
    </source>
</reference>
<keyword evidence="4" id="KW-1185">Reference proteome</keyword>
<dbReference type="AlphaFoldDB" id="A0A2T3JBS6"/>